<reference evidence="1 2" key="1">
    <citation type="submission" date="2021-06" db="EMBL/GenBank/DDBJ databases">
        <title>Caerostris darwini draft genome.</title>
        <authorList>
            <person name="Kono N."/>
            <person name="Arakawa K."/>
        </authorList>
    </citation>
    <scope>NUCLEOTIDE SEQUENCE [LARGE SCALE GENOMIC DNA]</scope>
</reference>
<proteinExistence type="predicted"/>
<comment type="caution">
    <text evidence="1">The sequence shown here is derived from an EMBL/GenBank/DDBJ whole genome shotgun (WGS) entry which is preliminary data.</text>
</comment>
<accession>A0AAV4T226</accession>
<evidence type="ECO:0000313" key="1">
    <source>
        <dbReference type="EMBL" id="GIY40174.1"/>
    </source>
</evidence>
<evidence type="ECO:0000313" key="2">
    <source>
        <dbReference type="Proteomes" id="UP001054837"/>
    </source>
</evidence>
<name>A0AAV4T226_9ARAC</name>
<sequence length="92" mass="10424">MQYSGIQIFAKSNPKQIDVLHLRDNHLSGTFPKTNWTMNSNYLESEFHHPILPLCTIFTAQPEGAWFRCRDVAARGTFAVQSRTCTAGKPQV</sequence>
<protein>
    <submittedName>
        <fullName evidence="1">Uncharacterized protein</fullName>
    </submittedName>
</protein>
<keyword evidence="2" id="KW-1185">Reference proteome</keyword>
<gene>
    <name evidence="1" type="ORF">CDAR_424281</name>
</gene>
<dbReference type="Proteomes" id="UP001054837">
    <property type="component" value="Unassembled WGS sequence"/>
</dbReference>
<dbReference type="EMBL" id="BPLQ01008891">
    <property type="protein sequence ID" value="GIY40174.1"/>
    <property type="molecule type" value="Genomic_DNA"/>
</dbReference>
<dbReference type="AlphaFoldDB" id="A0AAV4T226"/>
<organism evidence="1 2">
    <name type="scientific">Caerostris darwini</name>
    <dbReference type="NCBI Taxonomy" id="1538125"/>
    <lineage>
        <taxon>Eukaryota</taxon>
        <taxon>Metazoa</taxon>
        <taxon>Ecdysozoa</taxon>
        <taxon>Arthropoda</taxon>
        <taxon>Chelicerata</taxon>
        <taxon>Arachnida</taxon>
        <taxon>Araneae</taxon>
        <taxon>Araneomorphae</taxon>
        <taxon>Entelegynae</taxon>
        <taxon>Araneoidea</taxon>
        <taxon>Araneidae</taxon>
        <taxon>Caerostris</taxon>
    </lineage>
</organism>